<evidence type="ECO:0000313" key="13">
    <source>
        <dbReference type="Proteomes" id="UP001500037"/>
    </source>
</evidence>
<dbReference type="InterPro" id="IPR011712">
    <property type="entry name" value="Sig_transdc_His_kin_sub3_dim/P"/>
</dbReference>
<evidence type="ECO:0000256" key="8">
    <source>
        <dbReference type="ARBA" id="ARBA00023012"/>
    </source>
</evidence>
<evidence type="ECO:0000256" key="7">
    <source>
        <dbReference type="ARBA" id="ARBA00022840"/>
    </source>
</evidence>
<keyword evidence="10" id="KW-0472">Membrane</keyword>
<dbReference type="Gene3D" id="1.20.5.1930">
    <property type="match status" value="1"/>
</dbReference>
<name>A0ABP4GQT0_9ACTN</name>
<evidence type="ECO:0000256" key="3">
    <source>
        <dbReference type="ARBA" id="ARBA00022553"/>
    </source>
</evidence>
<evidence type="ECO:0000313" key="12">
    <source>
        <dbReference type="EMBL" id="GAA1232959.1"/>
    </source>
</evidence>
<evidence type="ECO:0000256" key="10">
    <source>
        <dbReference type="SAM" id="Phobius"/>
    </source>
</evidence>
<gene>
    <name evidence="12" type="ORF">GCM10009665_24040</name>
</gene>
<organism evidence="12 13">
    <name type="scientific">Kitasatospora nipponensis</name>
    <dbReference type="NCBI Taxonomy" id="258049"/>
    <lineage>
        <taxon>Bacteria</taxon>
        <taxon>Bacillati</taxon>
        <taxon>Actinomycetota</taxon>
        <taxon>Actinomycetes</taxon>
        <taxon>Kitasatosporales</taxon>
        <taxon>Streptomycetaceae</taxon>
        <taxon>Kitasatospora</taxon>
    </lineage>
</organism>
<feature type="transmembrane region" description="Helical" evidence="10">
    <location>
        <begin position="112"/>
        <end position="139"/>
    </location>
</feature>
<reference evidence="13" key="1">
    <citation type="journal article" date="2019" name="Int. J. Syst. Evol. Microbiol.">
        <title>The Global Catalogue of Microorganisms (GCM) 10K type strain sequencing project: providing services to taxonomists for standard genome sequencing and annotation.</title>
        <authorList>
            <consortium name="The Broad Institute Genomics Platform"/>
            <consortium name="The Broad Institute Genome Sequencing Center for Infectious Disease"/>
            <person name="Wu L."/>
            <person name="Ma J."/>
        </authorList>
    </citation>
    <scope>NUCLEOTIDE SEQUENCE [LARGE SCALE GENOMIC DNA]</scope>
    <source>
        <strain evidence="13">JCM 13004</strain>
    </source>
</reference>
<proteinExistence type="predicted"/>
<dbReference type="InterPro" id="IPR036890">
    <property type="entry name" value="HATPase_C_sf"/>
</dbReference>
<keyword evidence="10" id="KW-0812">Transmembrane</keyword>
<evidence type="ECO:0000256" key="1">
    <source>
        <dbReference type="ARBA" id="ARBA00000085"/>
    </source>
</evidence>
<feature type="transmembrane region" description="Helical" evidence="10">
    <location>
        <begin position="20"/>
        <end position="42"/>
    </location>
</feature>
<keyword evidence="7" id="KW-0067">ATP-binding</keyword>
<feature type="domain" description="Signal transduction histidine kinase subgroup 3 dimerisation and phosphoacceptor" evidence="11">
    <location>
        <begin position="215"/>
        <end position="279"/>
    </location>
</feature>
<feature type="transmembrane region" description="Helical" evidence="10">
    <location>
        <begin position="57"/>
        <end position="76"/>
    </location>
</feature>
<evidence type="ECO:0000256" key="4">
    <source>
        <dbReference type="ARBA" id="ARBA00022679"/>
    </source>
</evidence>
<dbReference type="Gene3D" id="3.30.565.10">
    <property type="entry name" value="Histidine kinase-like ATPase, C-terminal domain"/>
    <property type="match status" value="1"/>
</dbReference>
<dbReference type="InterPro" id="IPR050482">
    <property type="entry name" value="Sensor_HK_TwoCompSys"/>
</dbReference>
<evidence type="ECO:0000256" key="9">
    <source>
        <dbReference type="SAM" id="MobiDB-lite"/>
    </source>
</evidence>
<dbReference type="Pfam" id="PF07730">
    <property type="entry name" value="HisKA_3"/>
    <property type="match status" value="1"/>
</dbReference>
<comment type="catalytic activity">
    <reaction evidence="1">
        <text>ATP + protein L-histidine = ADP + protein N-phospho-L-histidine.</text>
        <dbReference type="EC" id="2.7.13.3"/>
    </reaction>
</comment>
<dbReference type="PANTHER" id="PTHR24421:SF10">
    <property type="entry name" value="NITRATE_NITRITE SENSOR PROTEIN NARQ"/>
    <property type="match status" value="1"/>
</dbReference>
<evidence type="ECO:0000256" key="6">
    <source>
        <dbReference type="ARBA" id="ARBA00022777"/>
    </source>
</evidence>
<keyword evidence="5" id="KW-0547">Nucleotide-binding</keyword>
<keyword evidence="4" id="KW-0808">Transferase</keyword>
<sequence>MRQVTRALLGRRARLRWVHLVLGGALLMPFWMLALVVSGLLVPGSDQVGLAAVERQFLALALALPMAWVVALLPGCRTLVTPAARALGTAPLGEPAPGPAVSWASRRRTAHWFALHLLLGGVVSGMSLASPPAIVVLVVMPRSTTQAPGFGWVRRADGWHALVPAAAGLALLLLLLATNAGAGALLARCTPLLLGPTPAERLAAAEERALVLAQRNRIARELHDSVGHALSAVSVQAAAAARVLRSNPDFAAEALGAIEEVARAAVAELDTVLGVLREEGEPMGHHPDGHGPTLAELDPLLRQLGLAGLPVRTHRGAGLADLPAPLSREAYRIVQEGLTNVLRHAGPVPAVLRLELREGRLEMELTNPIGAGRPSRPGGGRGLRGLAERATALHGGVESGRTADGDGWRLAAWLPLTPGARSACARPITAPTTTAQPTTAQPITSRSAAPTRRAGAA</sequence>
<comment type="caution">
    <text evidence="12">The sequence shown here is derived from an EMBL/GenBank/DDBJ whole genome shotgun (WGS) entry which is preliminary data.</text>
</comment>
<feature type="region of interest" description="Disordered" evidence="9">
    <location>
        <begin position="424"/>
        <end position="457"/>
    </location>
</feature>
<protein>
    <recommendedName>
        <fullName evidence="2">histidine kinase</fullName>
        <ecNumber evidence="2">2.7.13.3</ecNumber>
    </recommendedName>
</protein>
<dbReference type="Proteomes" id="UP001500037">
    <property type="component" value="Unassembled WGS sequence"/>
</dbReference>
<dbReference type="GO" id="GO:0016301">
    <property type="term" value="F:kinase activity"/>
    <property type="evidence" value="ECO:0007669"/>
    <property type="project" value="UniProtKB-KW"/>
</dbReference>
<keyword evidence="3" id="KW-0597">Phosphoprotein</keyword>
<feature type="transmembrane region" description="Helical" evidence="10">
    <location>
        <begin position="159"/>
        <end position="178"/>
    </location>
</feature>
<accession>A0ABP4GQT0</accession>
<dbReference type="EC" id="2.7.13.3" evidence="2"/>
<keyword evidence="6 12" id="KW-0418">Kinase</keyword>
<evidence type="ECO:0000256" key="5">
    <source>
        <dbReference type="ARBA" id="ARBA00022741"/>
    </source>
</evidence>
<keyword evidence="13" id="KW-1185">Reference proteome</keyword>
<evidence type="ECO:0000256" key="2">
    <source>
        <dbReference type="ARBA" id="ARBA00012438"/>
    </source>
</evidence>
<feature type="compositionally biased region" description="Low complexity" evidence="9">
    <location>
        <begin position="427"/>
        <end position="444"/>
    </location>
</feature>
<dbReference type="PANTHER" id="PTHR24421">
    <property type="entry name" value="NITRATE/NITRITE SENSOR PROTEIN NARX-RELATED"/>
    <property type="match status" value="1"/>
</dbReference>
<dbReference type="RefSeq" id="WP_344441375.1">
    <property type="nucleotide sequence ID" value="NZ_BAAALF010000032.1"/>
</dbReference>
<evidence type="ECO:0000259" key="11">
    <source>
        <dbReference type="Pfam" id="PF07730"/>
    </source>
</evidence>
<keyword evidence="10" id="KW-1133">Transmembrane helix</keyword>
<dbReference type="EMBL" id="BAAALF010000032">
    <property type="protein sequence ID" value="GAA1232959.1"/>
    <property type="molecule type" value="Genomic_DNA"/>
</dbReference>
<keyword evidence="8" id="KW-0902">Two-component regulatory system</keyword>